<accession>A0ACC3T803</accession>
<organism evidence="1 2">
    <name type="scientific">Lipomyces kononenkoae</name>
    <name type="common">Yeast</name>
    <dbReference type="NCBI Taxonomy" id="34357"/>
    <lineage>
        <taxon>Eukaryota</taxon>
        <taxon>Fungi</taxon>
        <taxon>Dikarya</taxon>
        <taxon>Ascomycota</taxon>
        <taxon>Saccharomycotina</taxon>
        <taxon>Lipomycetes</taxon>
        <taxon>Lipomycetales</taxon>
        <taxon>Lipomycetaceae</taxon>
        <taxon>Lipomyces</taxon>
    </lineage>
</organism>
<sequence length="1173" mass="132342">MKLEELIIDGFKSYATRTVISNWDEQFNCITGLNGSGKSNILDAICFVLGITTMSTVRAQNLQDLIYKRGQAGVTKASVSIVFNNNDSSTSPIGFEACPQISVTRQIVLGGSSKYLINGHRAQQQTVQNLFQSIQLNINNPNFLIMQGRITKVLNMKPTEILAMIEEASGTRMFEERRDKALKTMSKKDKKFEEINELLREEIEPKLDKLRAEKRSFLELQQTQSDLERLTKVVVSHDYVKYNEQLAGFEQMIAEKTSEMNEVEAQINKMRLEMTIIEEDSARIRALREKELQKGEEYQKLEQKLKELSHEIVRLSTLLELKTKNIVEEADKGKICQGNISELQMQLASKTEEYLASQESFHTVKDAYDAICGQTTKTEELLETLQTGVASKEGQKNGFMDQLEEARACASQSKTKQEQLKLQIAHLQKRVKELGPRESKARQQNQSLLDNLEKLKSECGSLQATLSSMDFDPLVHESMKQREATGEGKIRELTADIDSLQRQVANMDFTYTDPIPDFNRSKVKGLVAQLFSIEKEKYATAVALEICAGGRLYNVVVDTDVTGTQLLEKGKLQKRVTIIPLNKIASFKASAEKIGAAKSIAPGKVDLALSLVGYDEEVSRAMEFVFGSTLICADSDTARRVTFDPRVRMKSVTLQGDLYDPNGTLSGGSATKSSGVLITVQELNKLMAQRSQEVAALRHLRDTMAIEKAKIAEGTALSQQLDLRRHEVALMEQQIANNSYTAVINDMDSATRSIEQLHQEITQAQQSQVKAENEIRKIEQDIDEFKSNKDSKLEALKNELGALKRQAEEASKRMKAAQRQFQSTQLEKDQLENEVLLANRAFEEAKQSWKDLNAEIANIKEKLESIKCHYTQTSETVEREKAKLIRFDDELGALEDATRIKSQKVADLGVASQKVNHTVEKAKNERQRVHERLRELLSQYSWIEEEKASFGRQGSPYDYSGYNIVECKATMKQLSDRFHEMKKTVNGKVMNMIDTVEKKEIALRNMLKTVARDKRKIEETIQSLDQYKNEALIKTWKKVNGEFGQIFADMLPGSFAKLEPTEGNDVTTGLDVKVCLGKIWKESLTELSGGQRSLVALSLIMALLQFKPAPMYILDEIDAALDLSHTQNIGRLIKTRFKGSQFIVVSLKEGFFSNANRVFRTRFQEGTSVVSVM</sequence>
<dbReference type="EMBL" id="MU971343">
    <property type="protein sequence ID" value="KAK9239850.1"/>
    <property type="molecule type" value="Genomic_DNA"/>
</dbReference>
<keyword evidence="2" id="KW-1185">Reference proteome</keyword>
<protein>
    <submittedName>
        <fullName evidence="1">RecF/RecN/SMC</fullName>
    </submittedName>
</protein>
<comment type="caution">
    <text evidence="1">The sequence shown here is derived from an EMBL/GenBank/DDBJ whole genome shotgun (WGS) entry which is preliminary data.</text>
</comment>
<reference evidence="2" key="1">
    <citation type="journal article" date="2024" name="Front. Bioeng. Biotechnol.">
        <title>Genome-scale model development and genomic sequencing of the oleaginous clade Lipomyces.</title>
        <authorList>
            <person name="Czajka J.J."/>
            <person name="Han Y."/>
            <person name="Kim J."/>
            <person name="Mondo S.J."/>
            <person name="Hofstad B.A."/>
            <person name="Robles A."/>
            <person name="Haridas S."/>
            <person name="Riley R."/>
            <person name="LaButti K."/>
            <person name="Pangilinan J."/>
            <person name="Andreopoulos W."/>
            <person name="Lipzen A."/>
            <person name="Yan J."/>
            <person name="Wang M."/>
            <person name="Ng V."/>
            <person name="Grigoriev I.V."/>
            <person name="Spatafora J.W."/>
            <person name="Magnuson J.K."/>
            <person name="Baker S.E."/>
            <person name="Pomraning K.R."/>
        </authorList>
    </citation>
    <scope>NUCLEOTIDE SEQUENCE [LARGE SCALE GENOMIC DNA]</scope>
    <source>
        <strain evidence="2">CBS 7786</strain>
    </source>
</reference>
<proteinExistence type="predicted"/>
<gene>
    <name evidence="1" type="ORF">V1525DRAFT_396940</name>
</gene>
<evidence type="ECO:0000313" key="2">
    <source>
        <dbReference type="Proteomes" id="UP001433508"/>
    </source>
</evidence>
<name>A0ACC3T803_LIPKO</name>
<evidence type="ECO:0000313" key="1">
    <source>
        <dbReference type="EMBL" id="KAK9239850.1"/>
    </source>
</evidence>
<dbReference type="Proteomes" id="UP001433508">
    <property type="component" value="Unassembled WGS sequence"/>
</dbReference>